<dbReference type="GO" id="GO:0000287">
    <property type="term" value="F:magnesium ion binding"/>
    <property type="evidence" value="ECO:0007669"/>
    <property type="project" value="UniProtKB-UniRule"/>
</dbReference>
<dbReference type="Gene3D" id="3.40.50.1220">
    <property type="entry name" value="TPP-binding domain"/>
    <property type="match status" value="1"/>
</dbReference>
<dbReference type="InterPro" id="IPR032264">
    <property type="entry name" value="MenD_middle"/>
</dbReference>
<dbReference type="GO" id="GO:0030145">
    <property type="term" value="F:manganese ion binding"/>
    <property type="evidence" value="ECO:0007669"/>
    <property type="project" value="UniProtKB-UniRule"/>
</dbReference>
<sequence>MFSVKKNVLQTVAMLKAYGIRHVVMSPGSRNAPLMQTFSQESSFDCHVIVDERNAAFYALGIIQCTRKPIVICCTSGTALLNYAPAVAEAYYQQLPLIVVSADRSQEWIGQMDGQTLPQAGVFGSLVKKSVNLPEIETERDTWFCNRLINEALIDCMTDAQGPVHINVPISEPLFDYSVEKLPEVRKINLASIEKSVDTTPFSDKWNHLPKRMIIVGQLPKSPGLVKVLEKLVGRNDCIVLVEHPSNCVSPLFISNFDALLYAIPDEKKTDLVPDLVVTIGGHIVSKRLKQFLRGNKPVSHWHITPSGEVVDLFQSLTDLVETDNEKFLKALYNAISTDEQRPYSGLWKEASEKITEPSSETPFSDIQAMGDFLKRLPGNSVLHLANSSTVRNAQLYLLDKSVNVFCNRGTNGIESSLSSAIGFASVYEGITYLVIGDLSFFYGLNSLWNISHIKNLRILLVNNGGGGIFHLLPGLNKAPSLKQYVAATHNTGAGEWVRASGMKYLSATSEEELSKAFETFMNETIRESMVLEVITDMEVSKATFKDYYHKLISKLAN</sequence>
<dbReference type="UniPathway" id="UPA00079"/>
<dbReference type="EMBL" id="FLUM01000003">
    <property type="protein sequence ID" value="SBW06123.1"/>
    <property type="molecule type" value="Genomic_DNA"/>
</dbReference>
<reference evidence="10" key="1">
    <citation type="submission" date="2016-04" db="EMBL/GenBank/DDBJ databases">
        <authorList>
            <person name="Evans L.H."/>
            <person name="Alamgir A."/>
            <person name="Owens N."/>
            <person name="Weber N.D."/>
            <person name="Virtaneva K."/>
            <person name="Barbian K."/>
            <person name="Babar A."/>
            <person name="Rosenke K."/>
        </authorList>
    </citation>
    <scope>NUCLEOTIDE SEQUENCE</scope>
    <source>
        <strain evidence="10">86-1</strain>
    </source>
</reference>
<dbReference type="GO" id="GO:0070204">
    <property type="term" value="F:2-succinyl-5-enolpyruvyl-6-hydroxy-3-cyclohexene-1-carboxylic-acid synthase activity"/>
    <property type="evidence" value="ECO:0007669"/>
    <property type="project" value="UniProtKB-UniRule"/>
</dbReference>
<gene>
    <name evidence="6 10" type="primary">menD</name>
    <name evidence="10" type="ORF">KL86DYS1_31291</name>
</gene>
<dbReference type="InterPro" id="IPR011766">
    <property type="entry name" value="TPP_enzyme_TPP-bd"/>
</dbReference>
<dbReference type="CDD" id="cd02009">
    <property type="entry name" value="TPP_SHCHC_synthase"/>
    <property type="match status" value="1"/>
</dbReference>
<evidence type="ECO:0000256" key="2">
    <source>
        <dbReference type="ARBA" id="ARBA00022723"/>
    </source>
</evidence>
<evidence type="ECO:0000256" key="3">
    <source>
        <dbReference type="ARBA" id="ARBA00022842"/>
    </source>
</evidence>
<feature type="domain" description="Thiamine pyrophosphate enzyme N-terminal TPP-binding" evidence="8">
    <location>
        <begin position="12"/>
        <end position="111"/>
    </location>
</feature>
<dbReference type="PIRSF" id="PIRSF004983">
    <property type="entry name" value="MenD"/>
    <property type="match status" value="1"/>
</dbReference>
<protein>
    <recommendedName>
        <fullName evidence="6">2-succinyl-5-enolpyruvyl-6-hydroxy-3-cyclohexene-1-carboxylate synthase</fullName>
        <shortName evidence="6">SEPHCHC synthase</shortName>
        <ecNumber evidence="6">2.2.1.9</ecNumber>
    </recommendedName>
    <alternativeName>
        <fullName evidence="6">Menaquinone biosynthesis protein MenD</fullName>
    </alternativeName>
</protein>
<dbReference type="NCBIfam" id="TIGR00173">
    <property type="entry name" value="menD"/>
    <property type="match status" value="1"/>
</dbReference>
<dbReference type="InterPro" id="IPR029061">
    <property type="entry name" value="THDP-binding"/>
</dbReference>
<dbReference type="SUPFAM" id="SSF52518">
    <property type="entry name" value="Thiamin diphosphate-binding fold (THDP-binding)"/>
    <property type="match status" value="2"/>
</dbReference>
<comment type="similarity">
    <text evidence="6">Belongs to the TPP enzyme family. MenD subfamily.</text>
</comment>
<name>A0A212K364_9BACT</name>
<dbReference type="HAMAP" id="MF_01659">
    <property type="entry name" value="MenD"/>
    <property type="match status" value="1"/>
</dbReference>
<comment type="pathway">
    <text evidence="6">Quinol/quinone metabolism; 1,4-dihydroxy-2-naphthoate biosynthesis; 1,4-dihydroxy-2-naphthoate from chorismate: step 2/7.</text>
</comment>
<evidence type="ECO:0000313" key="10">
    <source>
        <dbReference type="EMBL" id="SBW06123.1"/>
    </source>
</evidence>
<dbReference type="Pfam" id="PF16582">
    <property type="entry name" value="TPP_enzyme_M_2"/>
    <property type="match status" value="1"/>
</dbReference>
<dbReference type="Pfam" id="PF02776">
    <property type="entry name" value="TPP_enzyme_N"/>
    <property type="match status" value="1"/>
</dbReference>
<dbReference type="AlphaFoldDB" id="A0A212K364"/>
<feature type="domain" description="Menaquinone biosynthesis protein MenD middle" evidence="9">
    <location>
        <begin position="203"/>
        <end position="380"/>
    </location>
</feature>
<dbReference type="RefSeq" id="WP_296943900.1">
    <property type="nucleotide sequence ID" value="NZ_LT599032.1"/>
</dbReference>
<proteinExistence type="inferred from homology"/>
<organism evidence="10">
    <name type="scientific">uncultured Dysgonomonas sp</name>
    <dbReference type="NCBI Taxonomy" id="206096"/>
    <lineage>
        <taxon>Bacteria</taxon>
        <taxon>Pseudomonadati</taxon>
        <taxon>Bacteroidota</taxon>
        <taxon>Bacteroidia</taxon>
        <taxon>Bacteroidales</taxon>
        <taxon>Dysgonomonadaceae</taxon>
        <taxon>Dysgonomonas</taxon>
        <taxon>environmental samples</taxon>
    </lineage>
</organism>
<keyword evidence="6" id="KW-0474">Menaquinone biosynthesis</keyword>
<evidence type="ECO:0000259" key="7">
    <source>
        <dbReference type="Pfam" id="PF02775"/>
    </source>
</evidence>
<comment type="function">
    <text evidence="6">Catalyzes the thiamine diphosphate-dependent decarboxylation of 2-oxoglutarate and the subsequent addition of the resulting succinic semialdehyde-thiamine pyrophosphate anion to isochorismate to yield 2-succinyl-5-enolpyruvyl-6-hydroxy-3-cyclohexene-1-carboxylate (SEPHCHC).</text>
</comment>
<evidence type="ECO:0000256" key="1">
    <source>
        <dbReference type="ARBA" id="ARBA00022679"/>
    </source>
</evidence>
<dbReference type="Gene3D" id="3.40.50.970">
    <property type="match status" value="2"/>
</dbReference>
<dbReference type="Pfam" id="PF02775">
    <property type="entry name" value="TPP_enzyme_C"/>
    <property type="match status" value="1"/>
</dbReference>
<comment type="cofactor">
    <cofactor evidence="6">
        <name>Mg(2+)</name>
        <dbReference type="ChEBI" id="CHEBI:18420"/>
    </cofactor>
    <cofactor evidence="6">
        <name>Mn(2+)</name>
        <dbReference type="ChEBI" id="CHEBI:29035"/>
    </cofactor>
</comment>
<accession>A0A212K364</accession>
<comment type="pathway">
    <text evidence="6">Quinol/quinone metabolism; menaquinone biosynthesis.</text>
</comment>
<evidence type="ECO:0000259" key="8">
    <source>
        <dbReference type="Pfam" id="PF02776"/>
    </source>
</evidence>
<dbReference type="CDD" id="cd07037">
    <property type="entry name" value="TPP_PYR_MenD"/>
    <property type="match status" value="1"/>
</dbReference>
<evidence type="ECO:0000256" key="5">
    <source>
        <dbReference type="ARBA" id="ARBA00023211"/>
    </source>
</evidence>
<dbReference type="InterPro" id="IPR012001">
    <property type="entry name" value="Thiamin_PyroP_enz_TPP-bd_dom"/>
</dbReference>
<dbReference type="PANTHER" id="PTHR42916">
    <property type="entry name" value="2-SUCCINYL-5-ENOLPYRUVYL-6-HYDROXY-3-CYCLOHEXENE-1-CARBOXYLATE SYNTHASE"/>
    <property type="match status" value="1"/>
</dbReference>
<dbReference type="UniPathway" id="UPA01057">
    <property type="reaction ID" value="UER00164"/>
</dbReference>
<keyword evidence="1 6" id="KW-0808">Transferase</keyword>
<keyword evidence="3 6" id="KW-0460">Magnesium</keyword>
<evidence type="ECO:0000256" key="6">
    <source>
        <dbReference type="HAMAP-Rule" id="MF_01659"/>
    </source>
</evidence>
<dbReference type="EC" id="2.2.1.9" evidence="6"/>
<evidence type="ECO:0000256" key="4">
    <source>
        <dbReference type="ARBA" id="ARBA00023052"/>
    </source>
</evidence>
<dbReference type="GO" id="GO:0009234">
    <property type="term" value="P:menaquinone biosynthetic process"/>
    <property type="evidence" value="ECO:0007669"/>
    <property type="project" value="UniProtKB-UniRule"/>
</dbReference>
<comment type="cofactor">
    <cofactor evidence="6">
        <name>thiamine diphosphate</name>
        <dbReference type="ChEBI" id="CHEBI:58937"/>
    </cofactor>
    <text evidence="6">Binds 1 thiamine pyrophosphate per subunit.</text>
</comment>
<dbReference type="GO" id="GO:0030976">
    <property type="term" value="F:thiamine pyrophosphate binding"/>
    <property type="evidence" value="ECO:0007669"/>
    <property type="project" value="UniProtKB-UniRule"/>
</dbReference>
<comment type="catalytic activity">
    <reaction evidence="6">
        <text>isochorismate + 2-oxoglutarate + H(+) = 5-enolpyruvoyl-6-hydroxy-2-succinyl-cyclohex-3-ene-1-carboxylate + CO2</text>
        <dbReference type="Rhea" id="RHEA:25593"/>
        <dbReference type="ChEBI" id="CHEBI:15378"/>
        <dbReference type="ChEBI" id="CHEBI:16526"/>
        <dbReference type="ChEBI" id="CHEBI:16810"/>
        <dbReference type="ChEBI" id="CHEBI:29780"/>
        <dbReference type="ChEBI" id="CHEBI:58818"/>
        <dbReference type="EC" id="2.2.1.9"/>
    </reaction>
</comment>
<comment type="subunit">
    <text evidence="6">Homodimer.</text>
</comment>
<feature type="domain" description="Thiamine pyrophosphate enzyme TPP-binding" evidence="7">
    <location>
        <begin position="394"/>
        <end position="525"/>
    </location>
</feature>
<keyword evidence="5 6" id="KW-0464">Manganese</keyword>
<keyword evidence="4 6" id="KW-0786">Thiamine pyrophosphate</keyword>
<dbReference type="InterPro" id="IPR004433">
    <property type="entry name" value="MenaQ_synth_MenD"/>
</dbReference>
<keyword evidence="2 6" id="KW-0479">Metal-binding</keyword>
<dbReference type="PANTHER" id="PTHR42916:SF1">
    <property type="entry name" value="PROTEIN PHYLLO, CHLOROPLASTIC"/>
    <property type="match status" value="1"/>
</dbReference>
<evidence type="ECO:0000259" key="9">
    <source>
        <dbReference type="Pfam" id="PF16582"/>
    </source>
</evidence>